<dbReference type="CDD" id="cd03801">
    <property type="entry name" value="GT4_PimA-like"/>
    <property type="match status" value="1"/>
</dbReference>
<dbReference type="GO" id="GO:0006915">
    <property type="term" value="P:apoptotic process"/>
    <property type="evidence" value="ECO:0000318"/>
    <property type="project" value="GO_Central"/>
</dbReference>
<gene>
    <name evidence="3" type="primary">LOC118409580</name>
</gene>
<keyword evidence="2" id="KW-1185">Reference proteome</keyword>
<protein>
    <submittedName>
        <fullName evidence="3">D-inositol 3-phosphate glycosyltransferase-like</fullName>
    </submittedName>
</protein>
<dbReference type="OMA" id="WLEQCET"/>
<dbReference type="PANTHER" id="PTHR10454">
    <property type="entry name" value="CASPASE"/>
    <property type="match status" value="1"/>
</dbReference>
<dbReference type="KEGG" id="bfo:118409580"/>
<evidence type="ECO:0000313" key="3">
    <source>
        <dbReference type="RefSeq" id="XP_035666590.1"/>
    </source>
</evidence>
<name>A0A9J7MFQ4_BRAFL</name>
<evidence type="ECO:0000313" key="2">
    <source>
        <dbReference type="Proteomes" id="UP000001554"/>
    </source>
</evidence>
<dbReference type="GO" id="GO:0043525">
    <property type="term" value="P:positive regulation of neuron apoptotic process"/>
    <property type="evidence" value="ECO:0000318"/>
    <property type="project" value="GO_Central"/>
</dbReference>
<dbReference type="PANTHER" id="PTHR10454:SF248">
    <property type="entry name" value="CASPASE-8-LIKE"/>
    <property type="match status" value="1"/>
</dbReference>
<sequence length="478" mass="53252">MEALTDAELGAVVKDLKKKYPELEEELMPQAGPIERALRDAAGGAGTRKRTDGSGKKATEGAAAKQGGSGAEAAKSPKRRRKSGSSPKPVVLMINDEYGTRKGGISTIHRGMACLLVSKGAEVYSTVLEATQEDKDDAAADGVRLIIPKTDRGDPRRPDLSWLTWDHQSRYPNLPPNVGFIVGHVHITSRAAREVKEKRFPGAKLVQVTHVIPEDVARFKSEERELRIEEEKARILDDLEHADVIVSVGPRLYDYYKNETREEDHHLEFLPEPSAIFQNTQVKYVDTKTKVVLSVGRVKGVERLKGYDLVAKSLGEVIKVRPNTKWRARGIKREDFPESKAIIQANKVEFVPFTPLQYGTQEDLSKDMRQAHVVLMPSRAEPFGLVGLEAIAAGVPVLVSNKSGLAWFLDQDPDWDRPIVEIADEDDDEAAKTLAKRIIRILNNGSKEFEAARRLKERLLGSKYWVASHNKFLEIFGL</sequence>
<reference evidence="3" key="3">
    <citation type="submission" date="2025-08" db="UniProtKB">
        <authorList>
            <consortium name="RefSeq"/>
        </authorList>
    </citation>
    <scope>IDENTIFICATION</scope>
</reference>
<dbReference type="RefSeq" id="XP_035666590.1">
    <property type="nucleotide sequence ID" value="XM_035810697.1"/>
</dbReference>
<dbReference type="Proteomes" id="UP000001554">
    <property type="component" value="Chromosome 2"/>
</dbReference>
<accession>A0A9J7MFQ4</accession>
<dbReference type="Gene3D" id="3.40.50.2000">
    <property type="entry name" value="Glycogen Phosphorylase B"/>
    <property type="match status" value="1"/>
</dbReference>
<proteinExistence type="predicted"/>
<dbReference type="SUPFAM" id="SSF53756">
    <property type="entry name" value="UDP-Glycosyltransferase/glycogen phosphorylase"/>
    <property type="match status" value="1"/>
</dbReference>
<evidence type="ECO:0000256" key="1">
    <source>
        <dbReference type="SAM" id="MobiDB-lite"/>
    </source>
</evidence>
<reference evidence="2" key="2">
    <citation type="journal article" date="2020" name="Nat. Ecol. Evol.">
        <title>Deeply conserved synteny resolves early events in vertebrate evolution.</title>
        <authorList>
            <person name="Simakov O."/>
            <person name="Marletaz F."/>
            <person name="Yue J.X."/>
            <person name="O'Connell B."/>
            <person name="Jenkins J."/>
            <person name="Brandt A."/>
            <person name="Calef R."/>
            <person name="Tung C.H."/>
            <person name="Huang T.K."/>
            <person name="Schmutz J."/>
            <person name="Satoh N."/>
            <person name="Yu J.K."/>
            <person name="Putnam N.H."/>
            <person name="Green R.E."/>
            <person name="Rokhsar D.S."/>
        </authorList>
    </citation>
    <scope>NUCLEOTIDE SEQUENCE [LARGE SCALE GENOMIC DNA]</scope>
    <source>
        <strain evidence="2">S238N-H82</strain>
    </source>
</reference>
<reference evidence="3" key="1">
    <citation type="journal article" date="2016" name="Genome Biol. Evol.">
        <title>Conserved non-coding elements in the most distant genera of cephalochordates: the Goldilocks principle.</title>
        <authorList>
            <person name="Yue J.X."/>
            <person name="Kozmikova I."/>
            <person name="Ono H."/>
            <person name="Nossa C.W."/>
            <person name="Kozmik Z."/>
            <person name="Putnam N.H."/>
            <person name="Yu J.K."/>
            <person name="Holland L.Z."/>
        </authorList>
    </citation>
    <scope>NUCLEOTIDE SEQUENCE</scope>
</reference>
<dbReference type="GO" id="GO:0005737">
    <property type="term" value="C:cytoplasm"/>
    <property type="evidence" value="ECO:0000318"/>
    <property type="project" value="GO_Central"/>
</dbReference>
<dbReference type="GeneID" id="118409580"/>
<dbReference type="AlphaFoldDB" id="A0A9J7MFQ4"/>
<feature type="compositionally biased region" description="Basic and acidic residues" evidence="1">
    <location>
        <begin position="49"/>
        <end position="59"/>
    </location>
</feature>
<feature type="region of interest" description="Disordered" evidence="1">
    <location>
        <begin position="26"/>
        <end position="90"/>
    </location>
</feature>
<dbReference type="Pfam" id="PF20706">
    <property type="entry name" value="GT4-conflict"/>
    <property type="match status" value="1"/>
</dbReference>
<dbReference type="FunFam" id="3.40.50.2000:FF:000190">
    <property type="entry name" value="Uncharacterized protein"/>
    <property type="match status" value="1"/>
</dbReference>
<dbReference type="GO" id="GO:0004197">
    <property type="term" value="F:cysteine-type endopeptidase activity"/>
    <property type="evidence" value="ECO:0000318"/>
    <property type="project" value="GO_Central"/>
</dbReference>
<organism evidence="2 3">
    <name type="scientific">Branchiostoma floridae</name>
    <name type="common">Florida lancelet</name>
    <name type="synonym">Amphioxus</name>
    <dbReference type="NCBI Taxonomy" id="7739"/>
    <lineage>
        <taxon>Eukaryota</taxon>
        <taxon>Metazoa</taxon>
        <taxon>Chordata</taxon>
        <taxon>Cephalochordata</taxon>
        <taxon>Leptocardii</taxon>
        <taxon>Amphioxiformes</taxon>
        <taxon>Branchiostomatidae</taxon>
        <taxon>Branchiostoma</taxon>
    </lineage>
</organism>
<dbReference type="GO" id="GO:0006508">
    <property type="term" value="P:proteolysis"/>
    <property type="evidence" value="ECO:0007669"/>
    <property type="project" value="InterPro"/>
</dbReference>
<dbReference type="InterPro" id="IPR002398">
    <property type="entry name" value="Pept_C14"/>
</dbReference>
<dbReference type="OrthoDB" id="5978504at2759"/>